<dbReference type="InterPro" id="IPR041664">
    <property type="entry name" value="AAA_16"/>
</dbReference>
<dbReference type="GO" id="GO:0005737">
    <property type="term" value="C:cytoplasm"/>
    <property type="evidence" value="ECO:0007669"/>
    <property type="project" value="TreeGrafter"/>
</dbReference>
<proteinExistence type="predicted"/>
<dbReference type="GO" id="GO:0006355">
    <property type="term" value="P:regulation of DNA-templated transcription"/>
    <property type="evidence" value="ECO:0007669"/>
    <property type="project" value="InterPro"/>
</dbReference>
<dbReference type="InterPro" id="IPR036388">
    <property type="entry name" value="WH-like_DNA-bd_sf"/>
</dbReference>
<feature type="domain" description="HTH luxR-type" evidence="3">
    <location>
        <begin position="856"/>
        <end position="921"/>
    </location>
</feature>
<dbReference type="InterPro" id="IPR016032">
    <property type="entry name" value="Sig_transdc_resp-reg_C-effctor"/>
</dbReference>
<dbReference type="PANTHER" id="PTHR16305:SF35">
    <property type="entry name" value="TRANSCRIPTIONAL ACTIVATOR DOMAIN"/>
    <property type="match status" value="1"/>
</dbReference>
<dbReference type="SUPFAM" id="SSF46894">
    <property type="entry name" value="C-terminal effector domain of the bipartite response regulators"/>
    <property type="match status" value="1"/>
</dbReference>
<dbReference type="GO" id="GO:0004016">
    <property type="term" value="F:adenylate cyclase activity"/>
    <property type="evidence" value="ECO:0007669"/>
    <property type="project" value="TreeGrafter"/>
</dbReference>
<dbReference type="EMBL" id="CABVGP010000002">
    <property type="protein sequence ID" value="VVJ22228.1"/>
    <property type="molecule type" value="Genomic_DNA"/>
</dbReference>
<reference evidence="4 5" key="1">
    <citation type="submission" date="2019-09" db="EMBL/GenBank/DDBJ databases">
        <authorList>
            <person name="Leyn A S."/>
        </authorList>
    </citation>
    <scope>NUCLEOTIDE SEQUENCE [LARGE SCALE GENOMIC DNA]</scope>
    <source>
        <strain evidence="4">AA231_1</strain>
    </source>
</reference>
<dbReference type="PROSITE" id="PS50043">
    <property type="entry name" value="HTH_LUXR_2"/>
    <property type="match status" value="1"/>
</dbReference>
<evidence type="ECO:0000259" key="3">
    <source>
        <dbReference type="PROSITE" id="PS50043"/>
    </source>
</evidence>
<dbReference type="SUPFAM" id="SSF52540">
    <property type="entry name" value="P-loop containing nucleoside triphosphate hydrolases"/>
    <property type="match status" value="1"/>
</dbReference>
<dbReference type="SMART" id="SM00421">
    <property type="entry name" value="HTH_LUXR"/>
    <property type="match status" value="1"/>
</dbReference>
<evidence type="ECO:0000313" key="4">
    <source>
        <dbReference type="EMBL" id="VVJ22228.1"/>
    </source>
</evidence>
<dbReference type="InterPro" id="IPR000792">
    <property type="entry name" value="Tscrpt_reg_LuxR_C"/>
</dbReference>
<dbReference type="GO" id="GO:0005524">
    <property type="term" value="F:ATP binding"/>
    <property type="evidence" value="ECO:0007669"/>
    <property type="project" value="UniProtKB-KW"/>
</dbReference>
<keyword evidence="2" id="KW-0067">ATP-binding</keyword>
<dbReference type="PANTHER" id="PTHR16305">
    <property type="entry name" value="TESTICULAR SOLUBLE ADENYLYL CYCLASE"/>
    <property type="match status" value="1"/>
</dbReference>
<dbReference type="GO" id="GO:0003677">
    <property type="term" value="F:DNA binding"/>
    <property type="evidence" value="ECO:0007669"/>
    <property type="project" value="InterPro"/>
</dbReference>
<dbReference type="Pfam" id="PF00196">
    <property type="entry name" value="GerE"/>
    <property type="match status" value="1"/>
</dbReference>
<dbReference type="Pfam" id="PF13191">
    <property type="entry name" value="AAA_16"/>
    <property type="match status" value="1"/>
</dbReference>
<dbReference type="InterPro" id="IPR027417">
    <property type="entry name" value="P-loop_NTPase"/>
</dbReference>
<evidence type="ECO:0000256" key="1">
    <source>
        <dbReference type="ARBA" id="ARBA00022741"/>
    </source>
</evidence>
<gene>
    <name evidence="4" type="ORF">AA23TX_07239</name>
</gene>
<dbReference type="Gene3D" id="1.10.10.10">
    <property type="entry name" value="Winged helix-like DNA-binding domain superfamily/Winged helix DNA-binding domain"/>
    <property type="match status" value="1"/>
</dbReference>
<dbReference type="AlphaFoldDB" id="A0A6I8M0T5"/>
<keyword evidence="1" id="KW-0547">Nucleotide-binding</keyword>
<protein>
    <recommendedName>
        <fullName evidence="3">HTH luxR-type domain-containing protein</fullName>
    </recommendedName>
</protein>
<evidence type="ECO:0000256" key="2">
    <source>
        <dbReference type="ARBA" id="ARBA00022840"/>
    </source>
</evidence>
<dbReference type="Proteomes" id="UP000399805">
    <property type="component" value="Unassembled WGS sequence"/>
</dbReference>
<keyword evidence="5" id="KW-1185">Reference proteome</keyword>
<name>A0A6I8M0T5_9PSEU</name>
<accession>A0A6I8M0T5</accession>
<evidence type="ECO:0000313" key="5">
    <source>
        <dbReference type="Proteomes" id="UP000399805"/>
    </source>
</evidence>
<sequence>MTVLAGTSGTALLAERVSETALLTGLLTDLEQGHSGIAVVTGLPGTGRTSLLSLLAAQGAGRPIQVLSARGSLTESALRFGVVSQLASALPDRALGRALGELLAAGAPGDPGSPELWHPFVEAARRRPVLLLLDDAHLMDDSSKAWLGALLRRLWQVPLLVVITGAGVVLPFFDQETAEPWQLSGLNWHATHVVRLRPLSRSGVAEVVRAHGAGPGGEDFVTELHAATGGNPALVRVVLDHCRTDPEPGARPDRLAADARRDQMLGLLGRLPDDLRRLLRAFVVAGHVLTPEQLGPLAGRQTLPPARAWRVLVGIGLVPGRGRCADPGIATWVLAGMTRADRAELYGAAAELAHRCALPEEDVARLLLGAGPAGTRWALDALLAAARSVAGQAGEAAPYYRRALLEPLADTTRAQLTLELAAADGAAPHTGEVRLARAALTPTAGPLLGERLAAADLLVTRCAPERAAGLLNGLAPGTATPDLGSLAALHWLATDSPDGVPALGIPPAAYAEDRLDPDRAGAAAWLTATRGTDPRRARKLARIALSPVRGDTRLYAPRIAAAWTLMATDDPLEAAEALDGVLADARRRGSRAAAALALLTRGRLSLRRGRVPAAEADAEAAVEGYPLTRWPPPMARAWLALQILLGLARGDRDAAERAAATPTRGTAARRGRHHLDTQLLFARGLLDWTGQRPRAALHHFQECGRILLSRGWVNPALVPWRSLAGVAQRDLGHPEAAEELVTAEWELARAWGTRTATGLTHLFAGIALPAGSASFRLTRAVEALRDSPERIWYVTAVLRLAEAQLDAGQPAGVSGLLHEAGRLAKAYRLDAQSARVRELTARLAAQPRPAGSAQRADRKRQALSETSAQVVDMVVQGLPNAEIARRLAVGKRAVEVRLTRIYRHFGVAGRAELRALFALEDGEFGTPC</sequence>
<organism evidence="4 5">
    <name type="scientific">Amycolatopsis camponoti</name>
    <dbReference type="NCBI Taxonomy" id="2606593"/>
    <lineage>
        <taxon>Bacteria</taxon>
        <taxon>Bacillati</taxon>
        <taxon>Actinomycetota</taxon>
        <taxon>Actinomycetes</taxon>
        <taxon>Pseudonocardiales</taxon>
        <taxon>Pseudonocardiaceae</taxon>
        <taxon>Amycolatopsis</taxon>
    </lineage>
</organism>